<dbReference type="Gene3D" id="2.30.30.40">
    <property type="entry name" value="SH3 Domains"/>
    <property type="match status" value="1"/>
</dbReference>
<dbReference type="PANTHER" id="PTHR19332:SF1">
    <property type="entry name" value="PEROXISOMAL MEMBRANE PROTEIN PEX13"/>
    <property type="match status" value="1"/>
</dbReference>
<dbReference type="EMBL" id="KZ308212">
    <property type="protein sequence ID" value="KAG8224766.1"/>
    <property type="molecule type" value="Genomic_DNA"/>
</dbReference>
<evidence type="ECO:0000256" key="6">
    <source>
        <dbReference type="ARBA" id="ARBA00022989"/>
    </source>
</evidence>
<dbReference type="CDD" id="cd11864">
    <property type="entry name" value="SH3_PEX13_eumet"/>
    <property type="match status" value="1"/>
</dbReference>
<keyword evidence="5" id="KW-0653">Protein transport</keyword>
<evidence type="ECO:0000256" key="5">
    <source>
        <dbReference type="ARBA" id="ARBA00022927"/>
    </source>
</evidence>
<comment type="subcellular location">
    <subcellularLocation>
        <location evidence="12">Peroxisome membrane</location>
    </subcellularLocation>
</comment>
<dbReference type="OrthoDB" id="10037838at2759"/>
<keyword evidence="4" id="KW-0812">Transmembrane</keyword>
<evidence type="ECO:0000256" key="14">
    <source>
        <dbReference type="SAM" id="MobiDB-lite"/>
    </source>
</evidence>
<keyword evidence="2 13" id="KW-0728">SH3 domain</keyword>
<dbReference type="InterPro" id="IPR007223">
    <property type="entry name" value="Peroxin-13_N"/>
</dbReference>
<evidence type="ECO:0000256" key="4">
    <source>
        <dbReference type="ARBA" id="ARBA00022692"/>
    </source>
</evidence>
<protein>
    <recommendedName>
        <fullName evidence="11">Peroxisomal membrane protein PEX13</fullName>
    </recommendedName>
    <alternativeName>
        <fullName evidence="10">Peroxin-13</fullName>
    </alternativeName>
</protein>
<accession>A0A8K0NWQ2</accession>
<comment type="similarity">
    <text evidence="1">Belongs to the peroxin-13 family.</text>
</comment>
<dbReference type="Proteomes" id="UP000792457">
    <property type="component" value="Unassembled WGS sequence"/>
</dbReference>
<reference evidence="16" key="1">
    <citation type="submission" date="2013-04" db="EMBL/GenBank/DDBJ databases">
        <authorList>
            <person name="Qu J."/>
            <person name="Murali S.C."/>
            <person name="Bandaranaike D."/>
            <person name="Bellair M."/>
            <person name="Blankenburg K."/>
            <person name="Chao H."/>
            <person name="Dinh H."/>
            <person name="Doddapaneni H."/>
            <person name="Downs B."/>
            <person name="Dugan-Rocha S."/>
            <person name="Elkadiri S."/>
            <person name="Gnanaolivu R.D."/>
            <person name="Hernandez B."/>
            <person name="Javaid M."/>
            <person name="Jayaseelan J.C."/>
            <person name="Lee S."/>
            <person name="Li M."/>
            <person name="Ming W."/>
            <person name="Munidasa M."/>
            <person name="Muniz J."/>
            <person name="Nguyen L."/>
            <person name="Ongeri F."/>
            <person name="Osuji N."/>
            <person name="Pu L.-L."/>
            <person name="Puazo M."/>
            <person name="Qu C."/>
            <person name="Quiroz J."/>
            <person name="Raj R."/>
            <person name="Weissenberger G."/>
            <person name="Xin Y."/>
            <person name="Zou X."/>
            <person name="Han Y."/>
            <person name="Richards S."/>
            <person name="Worley K."/>
            <person name="Muzny D."/>
            <person name="Gibbs R."/>
        </authorList>
    </citation>
    <scope>NUCLEOTIDE SEQUENCE</scope>
    <source>
        <strain evidence="16">Sampled in the wild</strain>
    </source>
</reference>
<evidence type="ECO:0000313" key="17">
    <source>
        <dbReference type="Proteomes" id="UP000792457"/>
    </source>
</evidence>
<feature type="region of interest" description="Disordered" evidence="14">
    <location>
        <begin position="426"/>
        <end position="478"/>
    </location>
</feature>
<dbReference type="GO" id="GO:0016560">
    <property type="term" value="P:protein import into peroxisome matrix, docking"/>
    <property type="evidence" value="ECO:0007669"/>
    <property type="project" value="InterPro"/>
</dbReference>
<keyword evidence="17" id="KW-1185">Reference proteome</keyword>
<dbReference type="SMART" id="SM00326">
    <property type="entry name" value="SH3"/>
    <property type="match status" value="1"/>
</dbReference>
<keyword evidence="9" id="KW-0576">Peroxisome</keyword>
<evidence type="ECO:0000256" key="12">
    <source>
        <dbReference type="ARBA" id="ARBA00046271"/>
    </source>
</evidence>
<organism evidence="16 17">
    <name type="scientific">Ladona fulva</name>
    <name type="common">Scarce chaser dragonfly</name>
    <name type="synonym">Libellula fulva</name>
    <dbReference type="NCBI Taxonomy" id="123851"/>
    <lineage>
        <taxon>Eukaryota</taxon>
        <taxon>Metazoa</taxon>
        <taxon>Ecdysozoa</taxon>
        <taxon>Arthropoda</taxon>
        <taxon>Hexapoda</taxon>
        <taxon>Insecta</taxon>
        <taxon>Pterygota</taxon>
        <taxon>Palaeoptera</taxon>
        <taxon>Odonata</taxon>
        <taxon>Epiprocta</taxon>
        <taxon>Anisoptera</taxon>
        <taxon>Libelluloidea</taxon>
        <taxon>Libellulidae</taxon>
        <taxon>Ladona</taxon>
    </lineage>
</organism>
<keyword evidence="7" id="KW-0811">Translocation</keyword>
<dbReference type="AlphaFoldDB" id="A0A8K0NWQ2"/>
<evidence type="ECO:0000256" key="9">
    <source>
        <dbReference type="ARBA" id="ARBA00023140"/>
    </source>
</evidence>
<evidence type="ECO:0000256" key="8">
    <source>
        <dbReference type="ARBA" id="ARBA00023136"/>
    </source>
</evidence>
<evidence type="ECO:0000256" key="11">
    <source>
        <dbReference type="ARBA" id="ARBA00034535"/>
    </source>
</evidence>
<feature type="domain" description="SH3" evidence="15">
    <location>
        <begin position="291"/>
        <end position="363"/>
    </location>
</feature>
<dbReference type="GO" id="GO:1990429">
    <property type="term" value="C:peroxisomal importomer complex"/>
    <property type="evidence" value="ECO:0007669"/>
    <property type="project" value="TreeGrafter"/>
</dbReference>
<evidence type="ECO:0000256" key="2">
    <source>
        <dbReference type="ARBA" id="ARBA00022443"/>
    </source>
</evidence>
<evidence type="ECO:0000256" key="13">
    <source>
        <dbReference type="PROSITE-ProRule" id="PRU00192"/>
    </source>
</evidence>
<keyword evidence="8" id="KW-0472">Membrane</keyword>
<feature type="compositionally biased region" description="Pro residues" evidence="14">
    <location>
        <begin position="42"/>
        <end position="51"/>
    </location>
</feature>
<evidence type="ECO:0000313" key="16">
    <source>
        <dbReference type="EMBL" id="KAG8224766.1"/>
    </source>
</evidence>
<dbReference type="SUPFAM" id="SSF50044">
    <property type="entry name" value="SH3-domain"/>
    <property type="match status" value="1"/>
</dbReference>
<sequence length="478" mass="52661">MTTPMKPWESSGSNLRSDRNGSSLSIQSSSRLPDVNIRGNPAIPPPLPPRPSNITLRRPLTSAVPQVYRSYPTTGNYYGGYNSYGGAYNSYGTYGNYGLYNNMGYNSMGGGQYPVYPFNANDPNNRLIALAEETSRPAFESIEHVVRAFGSVSFMLESTLGALHASFRAALGVAEHLGQLRHILSAVSIFKFLQWIIRRVKVFFGAKGVDGSLGSYWGEAAKGVETLVVNDRSSSSPVPSHWLLGAFLGFVMSGSYLAWRLVSHIVGPGNEGKLSPFRSEENELWIQAKDPNCVFAVACHDFVATTEQELSFRAGQKLIIAPKSRQPYDVKDWLLAAFLWSPRHGGQPKIGLIPENYIRVVERRSIRANGNAAYPTANYSYSPYASHMQGYPQQPLQHPQNIYPPMEPPINVEPSLHAVNRIPTKVQQTSVPLQPNEPKIETEPPISSEQKAEEIIVAEGLPQSPIEDDTSNQPEVSP</sequence>
<dbReference type="InterPro" id="IPR001452">
    <property type="entry name" value="SH3_domain"/>
</dbReference>
<name>A0A8K0NWQ2_LADFU</name>
<evidence type="ECO:0000259" key="15">
    <source>
        <dbReference type="PROSITE" id="PS50002"/>
    </source>
</evidence>
<evidence type="ECO:0000256" key="7">
    <source>
        <dbReference type="ARBA" id="ARBA00023010"/>
    </source>
</evidence>
<evidence type="ECO:0000256" key="3">
    <source>
        <dbReference type="ARBA" id="ARBA00022448"/>
    </source>
</evidence>
<dbReference type="PANTHER" id="PTHR19332">
    <property type="entry name" value="PEROXISOMAL MEMBRANE PROTEIN PEX13"/>
    <property type="match status" value="1"/>
</dbReference>
<evidence type="ECO:0000256" key="10">
    <source>
        <dbReference type="ARBA" id="ARBA00029693"/>
    </source>
</evidence>
<proteinExistence type="inferred from homology"/>
<dbReference type="PROSITE" id="PS50002">
    <property type="entry name" value="SH3"/>
    <property type="match status" value="1"/>
</dbReference>
<comment type="caution">
    <text evidence="16">The sequence shown here is derived from an EMBL/GenBank/DDBJ whole genome shotgun (WGS) entry which is preliminary data.</text>
</comment>
<dbReference type="InterPro" id="IPR035463">
    <property type="entry name" value="Pex13"/>
</dbReference>
<gene>
    <name evidence="16" type="ORF">J437_LFUL002209</name>
</gene>
<dbReference type="InterPro" id="IPR036028">
    <property type="entry name" value="SH3-like_dom_sf"/>
</dbReference>
<keyword evidence="3" id="KW-0813">Transport</keyword>
<evidence type="ECO:0000256" key="1">
    <source>
        <dbReference type="ARBA" id="ARBA00006033"/>
    </source>
</evidence>
<dbReference type="GO" id="GO:0005778">
    <property type="term" value="C:peroxisomal membrane"/>
    <property type="evidence" value="ECO:0007669"/>
    <property type="project" value="UniProtKB-SubCell"/>
</dbReference>
<dbReference type="Pfam" id="PF04088">
    <property type="entry name" value="Peroxin-13_N"/>
    <property type="match status" value="1"/>
</dbReference>
<feature type="region of interest" description="Disordered" evidence="14">
    <location>
        <begin position="1"/>
        <end position="58"/>
    </location>
</feature>
<reference evidence="16" key="2">
    <citation type="submission" date="2017-10" db="EMBL/GenBank/DDBJ databases">
        <title>Ladona fulva Genome sequencing and assembly.</title>
        <authorList>
            <person name="Murali S."/>
            <person name="Richards S."/>
            <person name="Bandaranaike D."/>
            <person name="Bellair M."/>
            <person name="Blankenburg K."/>
            <person name="Chao H."/>
            <person name="Dinh H."/>
            <person name="Doddapaneni H."/>
            <person name="Dugan-Rocha S."/>
            <person name="Elkadiri S."/>
            <person name="Gnanaolivu R."/>
            <person name="Hernandez B."/>
            <person name="Skinner E."/>
            <person name="Javaid M."/>
            <person name="Lee S."/>
            <person name="Li M."/>
            <person name="Ming W."/>
            <person name="Munidasa M."/>
            <person name="Muniz J."/>
            <person name="Nguyen L."/>
            <person name="Hughes D."/>
            <person name="Osuji N."/>
            <person name="Pu L.-L."/>
            <person name="Puazo M."/>
            <person name="Qu C."/>
            <person name="Quiroz J."/>
            <person name="Raj R."/>
            <person name="Weissenberger G."/>
            <person name="Xin Y."/>
            <person name="Zou X."/>
            <person name="Han Y."/>
            <person name="Worley K."/>
            <person name="Muzny D."/>
            <person name="Gibbs R."/>
        </authorList>
    </citation>
    <scope>NUCLEOTIDE SEQUENCE</scope>
    <source>
        <strain evidence="16">Sampled in the wild</strain>
    </source>
</reference>
<keyword evidence="6" id="KW-1133">Transmembrane helix</keyword>